<comment type="caution">
    <text evidence="2">The sequence shown here is derived from an EMBL/GenBank/DDBJ whole genome shotgun (WGS) entry which is preliminary data.</text>
</comment>
<name>A0AAN7AKE7_9PEZI</name>
<dbReference type="Proteomes" id="UP001302126">
    <property type="component" value="Unassembled WGS sequence"/>
</dbReference>
<sequence>MIALVLLLPLLAMPLTFSLAVISSHPDSDLFPQSSHTLEPRNGLYDTGHKFEPFVVRHVTLECFFNYNKTNYDCHLYLRFFDPNSVKQNNATSCHCVQRWPWNGTVLTRDPDDDSRDAQRLTCDTGPGHTSTDSIFEIAVWKFWGPFNFTAELSHTYHDDENFTHPWPTTRADARIQISHEYKHDKDIKLNTTGPIFAPVKSVID</sequence>
<organism evidence="2 3">
    <name type="scientific">Podospora australis</name>
    <dbReference type="NCBI Taxonomy" id="1536484"/>
    <lineage>
        <taxon>Eukaryota</taxon>
        <taxon>Fungi</taxon>
        <taxon>Dikarya</taxon>
        <taxon>Ascomycota</taxon>
        <taxon>Pezizomycotina</taxon>
        <taxon>Sordariomycetes</taxon>
        <taxon>Sordariomycetidae</taxon>
        <taxon>Sordariales</taxon>
        <taxon>Podosporaceae</taxon>
        <taxon>Podospora</taxon>
    </lineage>
</organism>
<reference evidence="2" key="1">
    <citation type="journal article" date="2023" name="Mol. Phylogenet. Evol.">
        <title>Genome-scale phylogeny and comparative genomics of the fungal order Sordariales.</title>
        <authorList>
            <person name="Hensen N."/>
            <person name="Bonometti L."/>
            <person name="Westerberg I."/>
            <person name="Brannstrom I.O."/>
            <person name="Guillou S."/>
            <person name="Cros-Aarteil S."/>
            <person name="Calhoun S."/>
            <person name="Haridas S."/>
            <person name="Kuo A."/>
            <person name="Mondo S."/>
            <person name="Pangilinan J."/>
            <person name="Riley R."/>
            <person name="LaButti K."/>
            <person name="Andreopoulos B."/>
            <person name="Lipzen A."/>
            <person name="Chen C."/>
            <person name="Yan M."/>
            <person name="Daum C."/>
            <person name="Ng V."/>
            <person name="Clum A."/>
            <person name="Steindorff A."/>
            <person name="Ohm R.A."/>
            <person name="Martin F."/>
            <person name="Silar P."/>
            <person name="Natvig D.O."/>
            <person name="Lalanne C."/>
            <person name="Gautier V."/>
            <person name="Ament-Velasquez S.L."/>
            <person name="Kruys A."/>
            <person name="Hutchinson M.I."/>
            <person name="Powell A.J."/>
            <person name="Barry K."/>
            <person name="Miller A.N."/>
            <person name="Grigoriev I.V."/>
            <person name="Debuchy R."/>
            <person name="Gladieux P."/>
            <person name="Hiltunen Thoren M."/>
            <person name="Johannesson H."/>
        </authorList>
    </citation>
    <scope>NUCLEOTIDE SEQUENCE</scope>
    <source>
        <strain evidence="2">PSN309</strain>
    </source>
</reference>
<accession>A0AAN7AKE7</accession>
<proteinExistence type="predicted"/>
<evidence type="ECO:0000256" key="1">
    <source>
        <dbReference type="SAM" id="SignalP"/>
    </source>
</evidence>
<keyword evidence="3" id="KW-1185">Reference proteome</keyword>
<evidence type="ECO:0000313" key="3">
    <source>
        <dbReference type="Proteomes" id="UP001302126"/>
    </source>
</evidence>
<dbReference type="AlphaFoldDB" id="A0AAN7AKE7"/>
<protein>
    <submittedName>
        <fullName evidence="2">Uncharacterized protein</fullName>
    </submittedName>
</protein>
<dbReference type="EMBL" id="MU864366">
    <property type="protein sequence ID" value="KAK4190448.1"/>
    <property type="molecule type" value="Genomic_DNA"/>
</dbReference>
<reference evidence="2" key="2">
    <citation type="submission" date="2023-05" db="EMBL/GenBank/DDBJ databases">
        <authorList>
            <consortium name="Lawrence Berkeley National Laboratory"/>
            <person name="Steindorff A."/>
            <person name="Hensen N."/>
            <person name="Bonometti L."/>
            <person name="Westerberg I."/>
            <person name="Brannstrom I.O."/>
            <person name="Guillou S."/>
            <person name="Cros-Aarteil S."/>
            <person name="Calhoun S."/>
            <person name="Haridas S."/>
            <person name="Kuo A."/>
            <person name="Mondo S."/>
            <person name="Pangilinan J."/>
            <person name="Riley R."/>
            <person name="Labutti K."/>
            <person name="Andreopoulos B."/>
            <person name="Lipzen A."/>
            <person name="Chen C."/>
            <person name="Yanf M."/>
            <person name="Daum C."/>
            <person name="Ng V."/>
            <person name="Clum A."/>
            <person name="Ohm R."/>
            <person name="Martin F."/>
            <person name="Silar P."/>
            <person name="Natvig D."/>
            <person name="Lalanne C."/>
            <person name="Gautier V."/>
            <person name="Ament-Velasquez S.L."/>
            <person name="Kruys A."/>
            <person name="Hutchinson M.I."/>
            <person name="Powell A.J."/>
            <person name="Barry K."/>
            <person name="Miller A.N."/>
            <person name="Grigoriev I.V."/>
            <person name="Debuchy R."/>
            <person name="Gladieux P."/>
            <person name="Thoren M.H."/>
            <person name="Johannesson H."/>
        </authorList>
    </citation>
    <scope>NUCLEOTIDE SEQUENCE</scope>
    <source>
        <strain evidence="2">PSN309</strain>
    </source>
</reference>
<evidence type="ECO:0000313" key="2">
    <source>
        <dbReference type="EMBL" id="KAK4190448.1"/>
    </source>
</evidence>
<feature type="chain" id="PRO_5042943771" evidence="1">
    <location>
        <begin position="19"/>
        <end position="205"/>
    </location>
</feature>
<keyword evidence="1" id="KW-0732">Signal</keyword>
<feature type="signal peptide" evidence="1">
    <location>
        <begin position="1"/>
        <end position="18"/>
    </location>
</feature>
<gene>
    <name evidence="2" type="ORF">QBC35DRAFT_82100</name>
</gene>